<proteinExistence type="predicted"/>
<evidence type="ECO:0000313" key="2">
    <source>
        <dbReference type="Proteomes" id="UP000636709"/>
    </source>
</evidence>
<reference evidence="1" key="1">
    <citation type="submission" date="2020-07" db="EMBL/GenBank/DDBJ databases">
        <title>Genome sequence and genetic diversity analysis of an under-domesticated orphan crop, white fonio (Digitaria exilis).</title>
        <authorList>
            <person name="Bennetzen J.L."/>
            <person name="Chen S."/>
            <person name="Ma X."/>
            <person name="Wang X."/>
            <person name="Yssel A.E.J."/>
            <person name="Chaluvadi S.R."/>
            <person name="Johnson M."/>
            <person name="Gangashetty P."/>
            <person name="Hamidou F."/>
            <person name="Sanogo M.D."/>
            <person name="Zwaenepoel A."/>
            <person name="Wallace J."/>
            <person name="Van De Peer Y."/>
            <person name="Van Deynze A."/>
        </authorList>
    </citation>
    <scope>NUCLEOTIDE SEQUENCE</scope>
    <source>
        <tissue evidence="1">Leaves</tissue>
    </source>
</reference>
<keyword evidence="2" id="KW-1185">Reference proteome</keyword>
<gene>
    <name evidence="1" type="ORF">HU200_032411</name>
</gene>
<sequence length="25" mass="2903">MPKRMELLIVRNWLSTTAPFAQENG</sequence>
<organism evidence="1 2">
    <name type="scientific">Digitaria exilis</name>
    <dbReference type="NCBI Taxonomy" id="1010633"/>
    <lineage>
        <taxon>Eukaryota</taxon>
        <taxon>Viridiplantae</taxon>
        <taxon>Streptophyta</taxon>
        <taxon>Embryophyta</taxon>
        <taxon>Tracheophyta</taxon>
        <taxon>Spermatophyta</taxon>
        <taxon>Magnoliopsida</taxon>
        <taxon>Liliopsida</taxon>
        <taxon>Poales</taxon>
        <taxon>Poaceae</taxon>
        <taxon>PACMAD clade</taxon>
        <taxon>Panicoideae</taxon>
        <taxon>Panicodae</taxon>
        <taxon>Paniceae</taxon>
        <taxon>Anthephorinae</taxon>
        <taxon>Digitaria</taxon>
    </lineage>
</organism>
<evidence type="ECO:0000313" key="1">
    <source>
        <dbReference type="EMBL" id="KAF8703593.1"/>
    </source>
</evidence>
<name>A0A835C013_9POAL</name>
<protein>
    <submittedName>
        <fullName evidence="1">Uncharacterized protein</fullName>
    </submittedName>
</protein>
<dbReference type="Proteomes" id="UP000636709">
    <property type="component" value="Unassembled WGS sequence"/>
</dbReference>
<comment type="caution">
    <text evidence="1">The sequence shown here is derived from an EMBL/GenBank/DDBJ whole genome shotgun (WGS) entry which is preliminary data.</text>
</comment>
<dbReference type="EMBL" id="JACEFO010001778">
    <property type="protein sequence ID" value="KAF8703593.1"/>
    <property type="molecule type" value="Genomic_DNA"/>
</dbReference>
<accession>A0A835C013</accession>
<dbReference type="AlphaFoldDB" id="A0A835C013"/>